<name>A0A8T0PZX9_PANVG</name>
<accession>A0A8T0PZX9</accession>
<sequence length="335" mass="38101">MLILFMVDLPMFPPLPNSVSTALVDRSSNNTLAPSSTASCSPPRARHYNLRAQRARHYNLCAKRAKHSVKMKWDPASTSLLLELCIDEKETQLNWNNTGLTTYRSQNVERKFKELGGRPFTRRQMSNKLQTLKKSFTRWKALQKHTGLGRNKTTGGVEAEEELLEAEYGTENAPDTEDTPEENHAPGAPPPYLEQLFRLYGSPKDRGSFMSAGGVCASVTPPIEAPTGPSNKRVTMDTEVDSPPKKKNCSTEEYMRQLTESIVRRSSREHTREQKEVFEVMEILRNDGVPEGSELYFKALDLFKNSVCRAEYKNIHDPVNRIAWIEWTWTHGKLK</sequence>
<dbReference type="Proteomes" id="UP000823388">
    <property type="component" value="Chromosome 7N"/>
</dbReference>
<feature type="domain" description="Myb/SANT-like" evidence="2">
    <location>
        <begin position="72"/>
        <end position="163"/>
    </location>
</feature>
<evidence type="ECO:0000256" key="1">
    <source>
        <dbReference type="SAM" id="MobiDB-lite"/>
    </source>
</evidence>
<dbReference type="Pfam" id="PF12776">
    <property type="entry name" value="Myb_DNA-bind_3"/>
    <property type="match status" value="1"/>
</dbReference>
<dbReference type="InterPro" id="IPR024752">
    <property type="entry name" value="Myb/SANT-like_dom"/>
</dbReference>
<keyword evidence="4" id="KW-1185">Reference proteome</keyword>
<dbReference type="EMBL" id="CM029050">
    <property type="protein sequence ID" value="KAG2566635.1"/>
    <property type="molecule type" value="Genomic_DNA"/>
</dbReference>
<feature type="region of interest" description="Disordered" evidence="1">
    <location>
        <begin position="221"/>
        <end position="248"/>
    </location>
</feature>
<dbReference type="PANTHER" id="PTHR47069:SF11">
    <property type="entry name" value="OS04G0275550 PROTEIN"/>
    <property type="match status" value="1"/>
</dbReference>
<organism evidence="3 4">
    <name type="scientific">Panicum virgatum</name>
    <name type="common">Blackwell switchgrass</name>
    <dbReference type="NCBI Taxonomy" id="38727"/>
    <lineage>
        <taxon>Eukaryota</taxon>
        <taxon>Viridiplantae</taxon>
        <taxon>Streptophyta</taxon>
        <taxon>Embryophyta</taxon>
        <taxon>Tracheophyta</taxon>
        <taxon>Spermatophyta</taxon>
        <taxon>Magnoliopsida</taxon>
        <taxon>Liliopsida</taxon>
        <taxon>Poales</taxon>
        <taxon>Poaceae</taxon>
        <taxon>PACMAD clade</taxon>
        <taxon>Panicoideae</taxon>
        <taxon>Panicodae</taxon>
        <taxon>Paniceae</taxon>
        <taxon>Panicinae</taxon>
        <taxon>Panicum</taxon>
        <taxon>Panicum sect. Hiantes</taxon>
    </lineage>
</organism>
<comment type="caution">
    <text evidence="3">The sequence shown here is derived from an EMBL/GenBank/DDBJ whole genome shotgun (WGS) entry which is preliminary data.</text>
</comment>
<dbReference type="AlphaFoldDB" id="A0A8T0PZX9"/>
<proteinExistence type="predicted"/>
<reference evidence="3" key="1">
    <citation type="submission" date="2020-05" db="EMBL/GenBank/DDBJ databases">
        <title>WGS assembly of Panicum virgatum.</title>
        <authorList>
            <person name="Lovell J.T."/>
            <person name="Jenkins J."/>
            <person name="Shu S."/>
            <person name="Juenger T.E."/>
            <person name="Schmutz J."/>
        </authorList>
    </citation>
    <scope>NUCLEOTIDE SEQUENCE</scope>
    <source>
        <strain evidence="3">AP13</strain>
    </source>
</reference>
<protein>
    <recommendedName>
        <fullName evidence="2">Myb/SANT-like domain-containing protein</fullName>
    </recommendedName>
</protein>
<evidence type="ECO:0000313" key="3">
    <source>
        <dbReference type="EMBL" id="KAG2566635.1"/>
    </source>
</evidence>
<evidence type="ECO:0000259" key="2">
    <source>
        <dbReference type="Pfam" id="PF12776"/>
    </source>
</evidence>
<evidence type="ECO:0000313" key="4">
    <source>
        <dbReference type="Proteomes" id="UP000823388"/>
    </source>
</evidence>
<gene>
    <name evidence="3" type="ORF">PVAP13_7NG180300</name>
</gene>
<feature type="region of interest" description="Disordered" evidence="1">
    <location>
        <begin position="168"/>
        <end position="190"/>
    </location>
</feature>
<dbReference type="PANTHER" id="PTHR47069">
    <property type="match status" value="1"/>
</dbReference>